<dbReference type="PANTHER" id="PTHR24185:SF1">
    <property type="entry name" value="CALCIUM-INDEPENDENT PHOSPHOLIPASE A2-GAMMA"/>
    <property type="match status" value="1"/>
</dbReference>
<dbReference type="GO" id="GO:0047499">
    <property type="term" value="F:calcium-independent phospholipase A2 activity"/>
    <property type="evidence" value="ECO:0007669"/>
    <property type="project" value="TreeGrafter"/>
</dbReference>
<dbReference type="Pfam" id="PF01734">
    <property type="entry name" value="Patatin"/>
    <property type="match status" value="1"/>
</dbReference>
<dbReference type="AlphaFoldDB" id="A0A1V6RHA3"/>
<evidence type="ECO:0000256" key="2">
    <source>
        <dbReference type="ARBA" id="ARBA00022801"/>
    </source>
</evidence>
<evidence type="ECO:0000256" key="1">
    <source>
        <dbReference type="ARBA" id="ARBA00022729"/>
    </source>
</evidence>
<dbReference type="CDD" id="cd04842">
    <property type="entry name" value="Peptidases_S8_Kp43_protease"/>
    <property type="match status" value="1"/>
</dbReference>
<dbReference type="Proteomes" id="UP000191518">
    <property type="component" value="Unassembled WGS sequence"/>
</dbReference>
<dbReference type="PANTHER" id="PTHR24185">
    <property type="entry name" value="CALCIUM-INDEPENDENT PHOSPHOLIPASE A2-GAMMA"/>
    <property type="match status" value="1"/>
</dbReference>
<dbReference type="PROSITE" id="PS00137">
    <property type="entry name" value="SUBTILASE_HIS"/>
    <property type="match status" value="1"/>
</dbReference>
<feature type="active site" description="Nucleophile" evidence="6">
    <location>
        <position position="654"/>
    </location>
</feature>
<dbReference type="GO" id="GO:0016020">
    <property type="term" value="C:membrane"/>
    <property type="evidence" value="ECO:0007669"/>
    <property type="project" value="TreeGrafter"/>
</dbReference>
<protein>
    <recommendedName>
        <fullName evidence="8">PNPLA domain-containing protein</fullName>
    </recommendedName>
</protein>
<feature type="domain" description="PNPLA" evidence="8">
    <location>
        <begin position="614"/>
        <end position="821"/>
    </location>
</feature>
<feature type="short sequence motif" description="DGA/G" evidence="6">
    <location>
        <begin position="808"/>
        <end position="810"/>
    </location>
</feature>
<keyword evidence="5" id="KW-0865">Zymogen</keyword>
<dbReference type="PROSITE" id="PS51635">
    <property type="entry name" value="PNPLA"/>
    <property type="match status" value="1"/>
</dbReference>
<dbReference type="InterPro" id="IPR036852">
    <property type="entry name" value="Peptidase_S8/S53_dom_sf"/>
</dbReference>
<keyword evidence="3 6" id="KW-0442">Lipid degradation</keyword>
<sequence length="956" mass="104402">MSYLNGNKFSLSENSGFSSLSTFDLKPSITDSNYILVKLTSPLDRSKKQILSKLHIQVQQFLGDNTFKCRYEPTDIDRIREQDFIENAEVLSPLLKLPPSLKTQSNYESHDEPKSVDLILHQAADKSAEILMQEISQITGISPRNMSVRADSSIIRAQISPRDLLEVAKIDSVGAIEEVHSLTLLNNVARDVIHADIGDSGVGSLACYKGKGQVVTVADTGFDMGDKANTHPAFANRVRDLIPIGREKLTSDTNGHGTHVCGSVLGNGKSDAMGGSIQGAAPEATLVVQALLADNGRLFGSSGKTLGDLLRDAYENHESRIHTNSWGPQWDWRGQLPYNNASEEIDNFVWGHQDLVVCFAAGNSGKAATRKGHIGAQPAAKNCITVGSCENLRSSQDYTCEVYDAKGLVKGNPDNISGFSSRGPTMEGRIKPDIPFSQAAILALQSIQLFADTHDQGWVDDRALGNWTWLEVAIYENESSDSPRQREGVELVWMSHKNDMGSAEYGWLSSDVFAGKHDLLALLEVGNVIAVRVCARFTGWELYGRAACLVLDMGRPTSVEQPPSYAQVMEDTIALQQILNCVNSSNNAYAPTITAAWDRADTFSGKEKRPLRVLSLDGGGVRGYSSLMLLKEVMDKGAPNKKPCEIFDLIGGTSTGGLIAIMLGRLKMTVQECLDEYSALMNEVFGSGWVHDHVTKPARYTATGAFYSAKTLEKVIKALLRKRLPAGEDADNALLLDDKENSCKIFLMAVREEAGNNRGPVFLRSYTNDLEVPDADLANIKLWQAARATSAAPAYFKPLEVGRVKLVDGGLLANNPLGWLWTEVLGVYGPTRETDCFLSIGTGMASNVAVAQPGFNFKAAMMSFVSVATNTESTHLLFRYLVDAFAPCPQIKKYWRLNVAKEKEGSDPKDYESPGELDDVAGIKKLKAWTNEWIAAQQDIIKPCSEAIGRNLLKST</sequence>
<dbReference type="GO" id="GO:0016042">
    <property type="term" value="P:lipid catabolic process"/>
    <property type="evidence" value="ECO:0007669"/>
    <property type="project" value="UniProtKB-UniRule"/>
</dbReference>
<comment type="caution">
    <text evidence="7">Lacks conserved residue(s) required for the propagation of feature annotation.</text>
</comment>
<dbReference type="EMBL" id="MDYP01000045">
    <property type="protein sequence ID" value="OQE00819.1"/>
    <property type="molecule type" value="Genomic_DNA"/>
</dbReference>
<evidence type="ECO:0000259" key="8">
    <source>
        <dbReference type="PROSITE" id="PS51635"/>
    </source>
</evidence>
<dbReference type="PROSITE" id="PS51892">
    <property type="entry name" value="SUBTILASE"/>
    <property type="match status" value="1"/>
</dbReference>
<feature type="active site" description="Proton acceptor" evidence="6">
    <location>
        <position position="808"/>
    </location>
</feature>
<feature type="short sequence motif" description="GXSXG" evidence="6">
    <location>
        <begin position="652"/>
        <end position="656"/>
    </location>
</feature>
<dbReference type="SUPFAM" id="SSF52743">
    <property type="entry name" value="Subtilisin-like"/>
    <property type="match status" value="1"/>
</dbReference>
<evidence type="ECO:0000256" key="3">
    <source>
        <dbReference type="ARBA" id="ARBA00022963"/>
    </source>
</evidence>
<dbReference type="InterPro" id="IPR016035">
    <property type="entry name" value="Acyl_Trfase/lysoPLipase"/>
</dbReference>
<evidence type="ECO:0000256" key="7">
    <source>
        <dbReference type="PROSITE-ProRule" id="PRU01240"/>
    </source>
</evidence>
<dbReference type="SUPFAM" id="SSF52151">
    <property type="entry name" value="FabD/lysophospholipase-like"/>
    <property type="match status" value="1"/>
</dbReference>
<dbReference type="Gene3D" id="3.40.50.200">
    <property type="entry name" value="Peptidase S8/S53 domain"/>
    <property type="match status" value="1"/>
</dbReference>
<evidence type="ECO:0000256" key="6">
    <source>
        <dbReference type="PROSITE-ProRule" id="PRU01161"/>
    </source>
</evidence>
<evidence type="ECO:0000313" key="10">
    <source>
        <dbReference type="Proteomes" id="UP000191518"/>
    </source>
</evidence>
<dbReference type="GO" id="GO:0004252">
    <property type="term" value="F:serine-type endopeptidase activity"/>
    <property type="evidence" value="ECO:0007669"/>
    <property type="project" value="InterPro"/>
</dbReference>
<keyword evidence="2 6" id="KW-0378">Hydrolase</keyword>
<keyword evidence="10" id="KW-1185">Reference proteome</keyword>
<name>A0A1V6RHA3_9EURO</name>
<dbReference type="InterPro" id="IPR034058">
    <property type="entry name" value="TagA/B/C/D_pept_dom"/>
</dbReference>
<dbReference type="InterPro" id="IPR002641">
    <property type="entry name" value="PNPLA_dom"/>
</dbReference>
<reference evidence="10" key="1">
    <citation type="journal article" date="2017" name="Nat. Microbiol.">
        <title>Global analysis of biosynthetic gene clusters reveals vast potential of secondary metabolite production in Penicillium species.</title>
        <authorList>
            <person name="Nielsen J.C."/>
            <person name="Grijseels S."/>
            <person name="Prigent S."/>
            <person name="Ji B."/>
            <person name="Dainat J."/>
            <person name="Nielsen K.F."/>
            <person name="Frisvad J.C."/>
            <person name="Workman M."/>
            <person name="Nielsen J."/>
        </authorList>
    </citation>
    <scope>NUCLEOTIDE SEQUENCE [LARGE SCALE GENOMIC DNA]</scope>
    <source>
        <strain evidence="10">IBT 29486</strain>
    </source>
</reference>
<keyword evidence="4 6" id="KW-0443">Lipid metabolism</keyword>
<proteinExistence type="inferred from homology"/>
<accession>A0A1V6RHA3</accession>
<gene>
    <name evidence="9" type="ORF">PENVUL_c045G00994</name>
</gene>
<dbReference type="Gene3D" id="3.40.1090.10">
    <property type="entry name" value="Cytosolic phospholipase A2 catalytic domain"/>
    <property type="match status" value="1"/>
</dbReference>
<comment type="caution">
    <text evidence="9">The sequence shown here is derived from an EMBL/GenBank/DDBJ whole genome shotgun (WGS) entry which is preliminary data.</text>
</comment>
<evidence type="ECO:0000256" key="4">
    <source>
        <dbReference type="ARBA" id="ARBA00023098"/>
    </source>
</evidence>
<evidence type="ECO:0000313" key="9">
    <source>
        <dbReference type="EMBL" id="OQE00819.1"/>
    </source>
</evidence>
<dbReference type="GO" id="GO:0006508">
    <property type="term" value="P:proteolysis"/>
    <property type="evidence" value="ECO:0007669"/>
    <property type="project" value="InterPro"/>
</dbReference>
<dbReference type="STRING" id="29845.A0A1V6RHA3"/>
<dbReference type="InterPro" id="IPR000209">
    <property type="entry name" value="Peptidase_S8/S53_dom"/>
</dbReference>
<evidence type="ECO:0000256" key="5">
    <source>
        <dbReference type="ARBA" id="ARBA00023145"/>
    </source>
</evidence>
<dbReference type="GO" id="GO:0019369">
    <property type="term" value="P:arachidonate metabolic process"/>
    <property type="evidence" value="ECO:0007669"/>
    <property type="project" value="TreeGrafter"/>
</dbReference>
<dbReference type="InterPro" id="IPR022398">
    <property type="entry name" value="Peptidase_S8_His-AS"/>
</dbReference>
<comment type="similarity">
    <text evidence="7">Belongs to the peptidase S8 family.</text>
</comment>
<keyword evidence="1" id="KW-0732">Signal</keyword>
<dbReference type="Pfam" id="PF00082">
    <property type="entry name" value="Peptidase_S8"/>
    <property type="match status" value="1"/>
</dbReference>
<organism evidence="9 10">
    <name type="scientific">Penicillium vulpinum</name>
    <dbReference type="NCBI Taxonomy" id="29845"/>
    <lineage>
        <taxon>Eukaryota</taxon>
        <taxon>Fungi</taxon>
        <taxon>Dikarya</taxon>
        <taxon>Ascomycota</taxon>
        <taxon>Pezizomycotina</taxon>
        <taxon>Eurotiomycetes</taxon>
        <taxon>Eurotiomycetidae</taxon>
        <taxon>Eurotiales</taxon>
        <taxon>Aspergillaceae</taxon>
        <taxon>Penicillium</taxon>
    </lineage>
</organism>
<dbReference type="GO" id="GO:0046486">
    <property type="term" value="P:glycerolipid metabolic process"/>
    <property type="evidence" value="ECO:0007669"/>
    <property type="project" value="UniProtKB-ARBA"/>
</dbReference>
<feature type="short sequence motif" description="GXGXXG" evidence="6">
    <location>
        <begin position="618"/>
        <end position="623"/>
    </location>
</feature>